<dbReference type="InterPro" id="IPR009325">
    <property type="entry name" value="DUF983"/>
</dbReference>
<dbReference type="Proteomes" id="UP000248021">
    <property type="component" value="Unassembled WGS sequence"/>
</dbReference>
<evidence type="ECO:0000313" key="4">
    <source>
        <dbReference type="Proteomes" id="UP000248021"/>
    </source>
</evidence>
<feature type="compositionally biased region" description="Basic and acidic residues" evidence="1">
    <location>
        <begin position="134"/>
        <end position="143"/>
    </location>
</feature>
<evidence type="ECO:0000313" key="3">
    <source>
        <dbReference type="EMBL" id="PXW61744.1"/>
    </source>
</evidence>
<evidence type="ECO:0000256" key="1">
    <source>
        <dbReference type="SAM" id="MobiDB-lite"/>
    </source>
</evidence>
<gene>
    <name evidence="3" type="ORF">C7450_103262</name>
</gene>
<sequence length="154" mass="16710">MFGDESLPRPWWPAARNGLRCRCPACGEGRLFTGFLKVVPSCAHCGEDLRAQRSDDLPPYIVITIVGHIVGGAILLAETYSELPLWMHAVVWPLLTIALCFALMQPVKGMVVAHQWALRMQGFGGHGFGGNGFDGHDPSEAPADRPPGASEHRP</sequence>
<name>A0A2V3UB49_9HYPH</name>
<reference evidence="3 4" key="1">
    <citation type="submission" date="2018-05" db="EMBL/GenBank/DDBJ databases">
        <title>Genomic Encyclopedia of Type Strains, Phase IV (KMG-IV): sequencing the most valuable type-strain genomes for metagenomic binning, comparative biology and taxonomic classification.</title>
        <authorList>
            <person name="Goeker M."/>
        </authorList>
    </citation>
    <scope>NUCLEOTIDE SEQUENCE [LARGE SCALE GENOMIC DNA]</scope>
    <source>
        <strain evidence="3 4">DSM 6462</strain>
    </source>
</reference>
<feature type="transmembrane region" description="Helical" evidence="2">
    <location>
        <begin position="83"/>
        <end position="104"/>
    </location>
</feature>
<keyword evidence="2" id="KW-1133">Transmembrane helix</keyword>
<proteinExistence type="predicted"/>
<dbReference type="Pfam" id="PF06170">
    <property type="entry name" value="DUF983"/>
    <property type="match status" value="1"/>
</dbReference>
<keyword evidence="2" id="KW-0812">Transmembrane</keyword>
<accession>A0A2V3UB49</accession>
<evidence type="ECO:0000256" key="2">
    <source>
        <dbReference type="SAM" id="Phobius"/>
    </source>
</evidence>
<comment type="caution">
    <text evidence="3">The sequence shown here is derived from an EMBL/GenBank/DDBJ whole genome shotgun (WGS) entry which is preliminary data.</text>
</comment>
<keyword evidence="4" id="KW-1185">Reference proteome</keyword>
<dbReference type="EMBL" id="QJJK01000003">
    <property type="protein sequence ID" value="PXW61744.1"/>
    <property type="molecule type" value="Genomic_DNA"/>
</dbReference>
<protein>
    <submittedName>
        <fullName evidence="3">Uncharacterized protein (DUF983 family)</fullName>
    </submittedName>
</protein>
<feature type="region of interest" description="Disordered" evidence="1">
    <location>
        <begin position="131"/>
        <end position="154"/>
    </location>
</feature>
<organism evidence="3 4">
    <name type="scientific">Chelatococcus asaccharovorans</name>
    <dbReference type="NCBI Taxonomy" id="28210"/>
    <lineage>
        <taxon>Bacteria</taxon>
        <taxon>Pseudomonadati</taxon>
        <taxon>Pseudomonadota</taxon>
        <taxon>Alphaproteobacteria</taxon>
        <taxon>Hyphomicrobiales</taxon>
        <taxon>Chelatococcaceae</taxon>
        <taxon>Chelatococcus</taxon>
    </lineage>
</organism>
<keyword evidence="2" id="KW-0472">Membrane</keyword>
<dbReference type="AlphaFoldDB" id="A0A2V3UB49"/>
<feature type="transmembrane region" description="Helical" evidence="2">
    <location>
        <begin position="57"/>
        <end position="77"/>
    </location>
</feature>